<keyword evidence="9" id="KW-1185">Reference proteome</keyword>
<evidence type="ECO:0000313" key="8">
    <source>
        <dbReference type="EMBL" id="EJU06209.1"/>
    </source>
</evidence>
<dbReference type="Gene3D" id="4.10.91.10">
    <property type="entry name" value="Cytochrome c oxidase, subunit VIIa"/>
    <property type="match status" value="1"/>
</dbReference>
<dbReference type="Pfam" id="PF02238">
    <property type="entry name" value="COX7a"/>
    <property type="match status" value="1"/>
</dbReference>
<comment type="similarity">
    <text evidence="2">Belongs to the cytochrome c oxidase VIIa family.</text>
</comment>
<dbReference type="GO" id="GO:0006123">
    <property type="term" value="P:mitochondrial electron transport, cytochrome c to oxygen"/>
    <property type="evidence" value="ECO:0007669"/>
    <property type="project" value="InterPro"/>
</dbReference>
<dbReference type="EMBL" id="JH795855">
    <property type="protein sequence ID" value="EJU06209.1"/>
    <property type="molecule type" value="Genomic_DNA"/>
</dbReference>
<comment type="subcellular location">
    <subcellularLocation>
        <location evidence="1">Mitochondrion inner membrane</location>
    </subcellularLocation>
</comment>
<organism evidence="8 9">
    <name type="scientific">Dacryopinax primogenitus (strain DJM 731)</name>
    <name type="common">Brown rot fungus</name>
    <dbReference type="NCBI Taxonomy" id="1858805"/>
    <lineage>
        <taxon>Eukaryota</taxon>
        <taxon>Fungi</taxon>
        <taxon>Dikarya</taxon>
        <taxon>Basidiomycota</taxon>
        <taxon>Agaricomycotina</taxon>
        <taxon>Dacrymycetes</taxon>
        <taxon>Dacrymycetales</taxon>
        <taxon>Dacrymycetaceae</taxon>
        <taxon>Dacryopinax</taxon>
    </lineage>
</organism>
<dbReference type="AlphaFoldDB" id="M5GBA6"/>
<gene>
    <name evidence="8" type="ORF">DACRYDRAFT_103154</name>
</gene>
<evidence type="ECO:0000313" key="9">
    <source>
        <dbReference type="Proteomes" id="UP000030653"/>
    </source>
</evidence>
<evidence type="ECO:0000256" key="4">
    <source>
        <dbReference type="ARBA" id="ARBA00023128"/>
    </source>
</evidence>
<keyword evidence="7" id="KW-0812">Transmembrane</keyword>
<dbReference type="GO" id="GO:0005743">
    <property type="term" value="C:mitochondrial inner membrane"/>
    <property type="evidence" value="ECO:0007669"/>
    <property type="project" value="UniProtKB-SubCell"/>
</dbReference>
<evidence type="ECO:0000256" key="3">
    <source>
        <dbReference type="ARBA" id="ARBA00022792"/>
    </source>
</evidence>
<keyword evidence="3" id="KW-0999">Mitochondrion inner membrane</keyword>
<protein>
    <submittedName>
        <fullName evidence="8">Uncharacterized protein</fullName>
    </submittedName>
</protein>
<dbReference type="GeneID" id="63682782"/>
<keyword evidence="5 7" id="KW-0472">Membrane</keyword>
<dbReference type="OrthoDB" id="5511599at2759"/>
<proteinExistence type="inferred from homology"/>
<name>M5GBA6_DACPD</name>
<evidence type="ECO:0000256" key="6">
    <source>
        <dbReference type="SAM" id="MobiDB-lite"/>
    </source>
</evidence>
<dbReference type="InterPro" id="IPR036539">
    <property type="entry name" value="Cyt_c_oxidase_su7a_sf"/>
</dbReference>
<feature type="region of interest" description="Disordered" evidence="6">
    <location>
        <begin position="1"/>
        <end position="48"/>
    </location>
</feature>
<dbReference type="HOGENOM" id="CLU_1981533_0_0_1"/>
<keyword evidence="7" id="KW-1133">Transmembrane helix</keyword>
<sequence>MSGTEVTGSLAEPVNDGGHNRKAVRSPSPGVDTISPHRALPHTTSKPTMLPSTVRAAWVPFLNSPNKVLQKQRIFQDRFNHHVPTHLIAPGSGLIYGTYVTFWGVGLVGTAFMAYQMIMGKKTTAD</sequence>
<feature type="transmembrane region" description="Helical" evidence="7">
    <location>
        <begin position="94"/>
        <end position="115"/>
    </location>
</feature>
<accession>M5GBA6</accession>
<dbReference type="Proteomes" id="UP000030653">
    <property type="component" value="Unassembled WGS sequence"/>
</dbReference>
<evidence type="ECO:0000256" key="2">
    <source>
        <dbReference type="ARBA" id="ARBA00009331"/>
    </source>
</evidence>
<dbReference type="STRING" id="1858805.M5GBA6"/>
<dbReference type="RefSeq" id="XP_040633103.1">
    <property type="nucleotide sequence ID" value="XM_040767720.1"/>
</dbReference>
<evidence type="ECO:0000256" key="1">
    <source>
        <dbReference type="ARBA" id="ARBA00004273"/>
    </source>
</evidence>
<dbReference type="GO" id="GO:0045277">
    <property type="term" value="C:respiratory chain complex IV"/>
    <property type="evidence" value="ECO:0007669"/>
    <property type="project" value="InterPro"/>
</dbReference>
<evidence type="ECO:0000256" key="5">
    <source>
        <dbReference type="ARBA" id="ARBA00023136"/>
    </source>
</evidence>
<dbReference type="InterPro" id="IPR039297">
    <property type="entry name" value="COX7a"/>
</dbReference>
<evidence type="ECO:0000256" key="7">
    <source>
        <dbReference type="SAM" id="Phobius"/>
    </source>
</evidence>
<reference evidence="8 9" key="1">
    <citation type="journal article" date="2012" name="Science">
        <title>The Paleozoic origin of enzymatic lignin decomposition reconstructed from 31 fungal genomes.</title>
        <authorList>
            <person name="Floudas D."/>
            <person name="Binder M."/>
            <person name="Riley R."/>
            <person name="Barry K."/>
            <person name="Blanchette R.A."/>
            <person name="Henrissat B."/>
            <person name="Martinez A.T."/>
            <person name="Otillar R."/>
            <person name="Spatafora J.W."/>
            <person name="Yadav J.S."/>
            <person name="Aerts A."/>
            <person name="Benoit I."/>
            <person name="Boyd A."/>
            <person name="Carlson A."/>
            <person name="Copeland A."/>
            <person name="Coutinho P.M."/>
            <person name="de Vries R.P."/>
            <person name="Ferreira P."/>
            <person name="Findley K."/>
            <person name="Foster B."/>
            <person name="Gaskell J."/>
            <person name="Glotzer D."/>
            <person name="Gorecki P."/>
            <person name="Heitman J."/>
            <person name="Hesse C."/>
            <person name="Hori C."/>
            <person name="Igarashi K."/>
            <person name="Jurgens J.A."/>
            <person name="Kallen N."/>
            <person name="Kersten P."/>
            <person name="Kohler A."/>
            <person name="Kuees U."/>
            <person name="Kumar T.K.A."/>
            <person name="Kuo A."/>
            <person name="LaButti K."/>
            <person name="Larrondo L.F."/>
            <person name="Lindquist E."/>
            <person name="Ling A."/>
            <person name="Lombard V."/>
            <person name="Lucas S."/>
            <person name="Lundell T."/>
            <person name="Martin R."/>
            <person name="McLaughlin D.J."/>
            <person name="Morgenstern I."/>
            <person name="Morin E."/>
            <person name="Murat C."/>
            <person name="Nagy L.G."/>
            <person name="Nolan M."/>
            <person name="Ohm R.A."/>
            <person name="Patyshakuliyeva A."/>
            <person name="Rokas A."/>
            <person name="Ruiz-Duenas F.J."/>
            <person name="Sabat G."/>
            <person name="Salamov A."/>
            <person name="Samejima M."/>
            <person name="Schmutz J."/>
            <person name="Slot J.C."/>
            <person name="St John F."/>
            <person name="Stenlid J."/>
            <person name="Sun H."/>
            <person name="Sun S."/>
            <person name="Syed K."/>
            <person name="Tsang A."/>
            <person name="Wiebenga A."/>
            <person name="Young D."/>
            <person name="Pisabarro A."/>
            <person name="Eastwood D.C."/>
            <person name="Martin F."/>
            <person name="Cullen D."/>
            <person name="Grigoriev I.V."/>
            <person name="Hibbett D.S."/>
        </authorList>
    </citation>
    <scope>NUCLEOTIDE SEQUENCE [LARGE SCALE GENOMIC DNA]</scope>
    <source>
        <strain evidence="8 9">DJM-731 SS1</strain>
    </source>
</reference>
<keyword evidence="4" id="KW-0496">Mitochondrion</keyword>